<dbReference type="RefSeq" id="WP_076837729.1">
    <property type="nucleotide sequence ID" value="NZ_CP019434.1"/>
</dbReference>
<dbReference type="EMBL" id="CP019434">
    <property type="protein sequence ID" value="APZ44106.1"/>
    <property type="molecule type" value="Genomic_DNA"/>
</dbReference>
<name>A0A1P8UJV3_9GAMM</name>
<keyword evidence="1" id="KW-0472">Membrane</keyword>
<evidence type="ECO:0000313" key="2">
    <source>
        <dbReference type="EMBL" id="APZ44106.1"/>
    </source>
</evidence>
<dbReference type="STRING" id="1765967.BW247_14215"/>
<sequence length="269" mass="28297">MMLAHTPGRRQRGLGLIELMVALVISLFLLAGLFTLFYGMKRSYNDAQGLAGLQDNEVLAASVLANTLHVAGYFPYNTTYTSRSTAFPANTTWAAGQIITVGTGMQTLPSGNTTTFNTISLRLIPTADALDCLGNPGTGTAVETDVLSLINTSASPYSLACSADGAAAQAIVSPLGTTGFNPNGAGLANLQVLRVGVASSGGASVNEYFLPANMTTTTWPDARTLTVQLTFFNPLFDKAHTPNTQNTDNQGQPRYLSITRVISLENLAP</sequence>
<dbReference type="OrthoDB" id="5296662at2"/>
<protein>
    <submittedName>
        <fullName evidence="2">Uncharacterized protein</fullName>
    </submittedName>
</protein>
<keyword evidence="1" id="KW-0812">Transmembrane</keyword>
<evidence type="ECO:0000256" key="1">
    <source>
        <dbReference type="SAM" id="Phobius"/>
    </source>
</evidence>
<dbReference type="Pfam" id="PF07963">
    <property type="entry name" value="N_methyl"/>
    <property type="match status" value="1"/>
</dbReference>
<proteinExistence type="predicted"/>
<evidence type="ECO:0000313" key="3">
    <source>
        <dbReference type="Proteomes" id="UP000243807"/>
    </source>
</evidence>
<reference evidence="2 3" key="1">
    <citation type="submission" date="2017-01" db="EMBL/GenBank/DDBJ databases">
        <title>Draft sequence of Acidihalobacter ferrooxidans strain DSM 14175 (strain V8).</title>
        <authorList>
            <person name="Khaleque H.N."/>
            <person name="Ramsay J.P."/>
            <person name="Murphy R.J.T."/>
            <person name="Kaksonen A.H."/>
            <person name="Boxall N.J."/>
            <person name="Watkin E.L.J."/>
        </authorList>
    </citation>
    <scope>NUCLEOTIDE SEQUENCE [LARGE SCALE GENOMIC DNA]</scope>
    <source>
        <strain evidence="2 3">V8</strain>
    </source>
</reference>
<dbReference type="AlphaFoldDB" id="A0A1P8UJV3"/>
<accession>A0A1P8UJV3</accession>
<keyword evidence="1" id="KW-1133">Transmembrane helix</keyword>
<gene>
    <name evidence="2" type="ORF">BW247_14215</name>
</gene>
<organism evidence="2 3">
    <name type="scientific">Acidihalobacter ferrooxydans</name>
    <dbReference type="NCBI Taxonomy" id="1765967"/>
    <lineage>
        <taxon>Bacteria</taxon>
        <taxon>Pseudomonadati</taxon>
        <taxon>Pseudomonadota</taxon>
        <taxon>Gammaproteobacteria</taxon>
        <taxon>Chromatiales</taxon>
        <taxon>Ectothiorhodospiraceae</taxon>
        <taxon>Acidihalobacter</taxon>
    </lineage>
</organism>
<keyword evidence="3" id="KW-1185">Reference proteome</keyword>
<dbReference type="Proteomes" id="UP000243807">
    <property type="component" value="Chromosome"/>
</dbReference>
<dbReference type="InterPro" id="IPR012902">
    <property type="entry name" value="N_methyl_site"/>
</dbReference>
<dbReference type="KEGG" id="afy:BW247_14215"/>
<feature type="transmembrane region" description="Helical" evidence="1">
    <location>
        <begin position="12"/>
        <end position="38"/>
    </location>
</feature>